<feature type="region of interest" description="Disordered" evidence="2">
    <location>
        <begin position="361"/>
        <end position="453"/>
    </location>
</feature>
<evidence type="ECO:0000313" key="5">
    <source>
        <dbReference type="Proteomes" id="UP000182800"/>
    </source>
</evidence>
<keyword evidence="3" id="KW-1133">Transmembrane helix</keyword>
<proteinExistence type="predicted"/>
<evidence type="ECO:0000256" key="2">
    <source>
        <dbReference type="SAM" id="MobiDB-lite"/>
    </source>
</evidence>
<evidence type="ECO:0000256" key="3">
    <source>
        <dbReference type="SAM" id="Phobius"/>
    </source>
</evidence>
<feature type="compositionally biased region" description="Low complexity" evidence="2">
    <location>
        <begin position="403"/>
        <end position="412"/>
    </location>
</feature>
<accession>A0ABY0K524</accession>
<evidence type="ECO:0000313" key="4">
    <source>
        <dbReference type="EMBL" id="SCC78756.1"/>
    </source>
</evidence>
<keyword evidence="5" id="KW-1185">Reference proteome</keyword>
<name>A0ABY0K524_9HYPH</name>
<feature type="transmembrane region" description="Helical" evidence="3">
    <location>
        <begin position="6"/>
        <end position="27"/>
    </location>
</feature>
<keyword evidence="3" id="KW-0472">Membrane</keyword>
<comment type="caution">
    <text evidence="4">The sequence shown here is derived from an EMBL/GenBank/DDBJ whole genome shotgun (WGS) entry which is preliminary data.</text>
</comment>
<evidence type="ECO:0000256" key="1">
    <source>
        <dbReference type="SAM" id="Coils"/>
    </source>
</evidence>
<organism evidence="4 5">
    <name type="scientific">Saliniramus fredricksonii</name>
    <dbReference type="NCBI Taxonomy" id="1653334"/>
    <lineage>
        <taxon>Bacteria</taxon>
        <taxon>Pseudomonadati</taxon>
        <taxon>Pseudomonadota</taxon>
        <taxon>Alphaproteobacteria</taxon>
        <taxon>Hyphomicrobiales</taxon>
        <taxon>Salinarimonadaceae</taxon>
        <taxon>Saliniramus</taxon>
    </lineage>
</organism>
<feature type="coiled-coil region" evidence="1">
    <location>
        <begin position="250"/>
        <end position="287"/>
    </location>
</feature>
<feature type="coiled-coil region" evidence="1">
    <location>
        <begin position="46"/>
        <end position="126"/>
    </location>
</feature>
<keyword evidence="1" id="KW-0175">Coiled coil</keyword>
<reference evidence="4 5" key="1">
    <citation type="submission" date="2016-08" db="EMBL/GenBank/DDBJ databases">
        <authorList>
            <person name="Varghese N."/>
            <person name="Submissions Spin"/>
        </authorList>
    </citation>
    <scope>NUCLEOTIDE SEQUENCE [LARGE SCALE GENOMIC DNA]</scope>
    <source>
        <strain evidence="4 5">HL-109</strain>
    </source>
</reference>
<sequence length="453" mass="49766">MIETIMIFALGFFVSTLFGLMIVPALNERADRLARRRVEAQLPASVAELNAERDMLRAELAMRERRIEQRLETMREKQTTDMAELGRRMTRIATLTEEGEAARAEIARLERDLAMTRNALADSEARAAGLSAQLLETRETLNARDTTLADLQTRHGRALADLDARRIEVSDLQTRLQAETGRAREIERVSRSRAEDIAELRTALERTRKALADEEARGSVLERRAENFAGARDAAVAARAQTEAELALARDKQAETARDLAARHAELEKASARIAALEGHLALTRRKLDTSDDAARAAQDALRREIDGLRAEKASLHGALDHARGERRRIEAEFGAFRKEAQRQLESENARLRARIDAVTRMIMGEKTPGGDPAKAASREPGPSTAGAPKTPQAGKTKRASKTTRTSKTGKAGKTDDGRAISDSRPPAKPTGRVSDREKNTAQPADGTQPEGV</sequence>
<dbReference type="EMBL" id="FMBM01000001">
    <property type="protein sequence ID" value="SCC78756.1"/>
    <property type="molecule type" value="Genomic_DNA"/>
</dbReference>
<dbReference type="Proteomes" id="UP000182800">
    <property type="component" value="Unassembled WGS sequence"/>
</dbReference>
<gene>
    <name evidence="4" type="ORF">GA0071312_0475</name>
</gene>
<dbReference type="RefSeq" id="WP_074443457.1">
    <property type="nucleotide sequence ID" value="NZ_FMBM01000001.1"/>
</dbReference>
<keyword evidence="3" id="KW-0812">Transmembrane</keyword>
<feature type="compositionally biased region" description="Basic and acidic residues" evidence="2">
    <location>
        <begin position="413"/>
        <end position="422"/>
    </location>
</feature>
<protein>
    <submittedName>
        <fullName evidence="4">Uncharacterized protein</fullName>
    </submittedName>
</protein>
<feature type="coiled-coil region" evidence="1">
    <location>
        <begin position="197"/>
        <end position="224"/>
    </location>
</feature>